<dbReference type="PRINTS" id="PR00690">
    <property type="entry name" value="ADHESNFAMILY"/>
</dbReference>
<dbReference type="InterPro" id="IPR050492">
    <property type="entry name" value="Bact_metal-bind_prot9"/>
</dbReference>
<dbReference type="SUPFAM" id="SSF53807">
    <property type="entry name" value="Helical backbone' metal receptor"/>
    <property type="match status" value="1"/>
</dbReference>
<dbReference type="KEGG" id="bsen:DP114_12590"/>
<dbReference type="EMBL" id="CP030118">
    <property type="protein sequence ID" value="QDL08618.1"/>
    <property type="molecule type" value="Genomic_DNA"/>
</dbReference>
<evidence type="ECO:0000256" key="6">
    <source>
        <dbReference type="SAM" id="MobiDB-lite"/>
    </source>
</evidence>
<gene>
    <name evidence="8" type="ORF">DP114_12590</name>
</gene>
<dbReference type="InterPro" id="IPR006129">
    <property type="entry name" value="AdhesinB"/>
</dbReference>
<dbReference type="GO" id="GO:0030313">
    <property type="term" value="C:cell envelope"/>
    <property type="evidence" value="ECO:0007669"/>
    <property type="project" value="UniProtKB-SubCell"/>
</dbReference>
<accession>A0A856MD38</accession>
<dbReference type="InterPro" id="IPR006128">
    <property type="entry name" value="Lipoprotein_PsaA-like"/>
</dbReference>
<sequence>MYIPQRQFWKSAVLALSMGLLASCSSSPSTSQNNQTSTTAPDASSTQVSTTTTGKGLKVVATNTVLCDMAQQVAASTIDLTCLMKPGADPHVYQPTPEDRKAIEDGKLILYGGYNFEPSLIKLIQSTSNIAPKVAVDEIAVPTPQKFEEDGKTVVDPHVWHNAQNGIAMVKTIQESFAKVAPENASLYQKNAQAITTQLGQIDTWIKSEVATIPQQSRKLVTTHDALGYYSKAYNIPVEGALEGISTEEKPTAARVKELVKKIKDSKVPTIFAELSINPKLISTVAKEANVKVAQQELFADGLGEKGSQGDTYQKTLISNTKTIVEGLGGKYTPFQAK</sequence>
<proteinExistence type="inferred from homology"/>
<name>A0A856MD38_9CYAN</name>
<feature type="compositionally biased region" description="Polar residues" evidence="6">
    <location>
        <begin position="42"/>
        <end position="52"/>
    </location>
</feature>
<dbReference type="GO" id="GO:0046872">
    <property type="term" value="F:metal ion binding"/>
    <property type="evidence" value="ECO:0007669"/>
    <property type="project" value="UniProtKB-KW"/>
</dbReference>
<protein>
    <submittedName>
        <fullName evidence="8">Metal ABC transporter substrate-binding protein</fullName>
    </submittedName>
</protein>
<feature type="region of interest" description="Disordered" evidence="6">
    <location>
        <begin position="27"/>
        <end position="52"/>
    </location>
</feature>
<dbReference type="PRINTS" id="PR00691">
    <property type="entry name" value="ADHESINB"/>
</dbReference>
<dbReference type="PROSITE" id="PS51257">
    <property type="entry name" value="PROKAR_LIPOPROTEIN"/>
    <property type="match status" value="1"/>
</dbReference>
<evidence type="ECO:0000256" key="1">
    <source>
        <dbReference type="ARBA" id="ARBA00004196"/>
    </source>
</evidence>
<evidence type="ECO:0000256" key="2">
    <source>
        <dbReference type="ARBA" id="ARBA00022448"/>
    </source>
</evidence>
<evidence type="ECO:0000256" key="5">
    <source>
        <dbReference type="RuleBase" id="RU003512"/>
    </source>
</evidence>
<feature type="compositionally biased region" description="Low complexity" evidence="6">
    <location>
        <begin position="27"/>
        <end position="41"/>
    </location>
</feature>
<dbReference type="GO" id="GO:0030001">
    <property type="term" value="P:metal ion transport"/>
    <property type="evidence" value="ECO:0007669"/>
    <property type="project" value="InterPro"/>
</dbReference>
<evidence type="ECO:0000256" key="3">
    <source>
        <dbReference type="ARBA" id="ARBA00022723"/>
    </source>
</evidence>
<evidence type="ECO:0000313" key="8">
    <source>
        <dbReference type="EMBL" id="QDL08618.1"/>
    </source>
</evidence>
<comment type="similarity">
    <text evidence="5">Belongs to the bacterial solute-binding protein 9 family.</text>
</comment>
<keyword evidence="2 5" id="KW-0813">Transport</keyword>
<evidence type="ECO:0000256" key="4">
    <source>
        <dbReference type="ARBA" id="ARBA00022729"/>
    </source>
</evidence>
<evidence type="ECO:0000313" key="9">
    <source>
        <dbReference type="Proteomes" id="UP000503129"/>
    </source>
</evidence>
<dbReference type="Pfam" id="PF01297">
    <property type="entry name" value="ZnuA"/>
    <property type="match status" value="1"/>
</dbReference>
<dbReference type="GO" id="GO:0007155">
    <property type="term" value="P:cell adhesion"/>
    <property type="evidence" value="ECO:0007669"/>
    <property type="project" value="InterPro"/>
</dbReference>
<dbReference type="Proteomes" id="UP000503129">
    <property type="component" value="Chromosome"/>
</dbReference>
<feature type="chain" id="PRO_5032810922" evidence="7">
    <location>
        <begin position="32"/>
        <end position="338"/>
    </location>
</feature>
<reference evidence="8 9" key="1">
    <citation type="submission" date="2018-06" db="EMBL/GenBank/DDBJ databases">
        <title>Comparative genomics of Brasilonema spp. strains.</title>
        <authorList>
            <person name="Alvarenga D.O."/>
            <person name="Fiore M.F."/>
            <person name="Varani A.M."/>
        </authorList>
    </citation>
    <scope>NUCLEOTIDE SEQUENCE [LARGE SCALE GENOMIC DNA]</scope>
    <source>
        <strain evidence="8 9">CENA114</strain>
    </source>
</reference>
<dbReference type="Gene3D" id="3.40.50.1980">
    <property type="entry name" value="Nitrogenase molybdenum iron protein domain"/>
    <property type="match status" value="2"/>
</dbReference>
<dbReference type="RefSeq" id="WP_171976222.1">
    <property type="nucleotide sequence ID" value="NZ_CAWOXK010000001.1"/>
</dbReference>
<feature type="signal peptide" evidence="7">
    <location>
        <begin position="1"/>
        <end position="31"/>
    </location>
</feature>
<evidence type="ECO:0000256" key="7">
    <source>
        <dbReference type="SAM" id="SignalP"/>
    </source>
</evidence>
<dbReference type="PANTHER" id="PTHR42953:SF1">
    <property type="entry name" value="METAL-BINDING PROTEIN HI_0362-RELATED"/>
    <property type="match status" value="1"/>
</dbReference>
<dbReference type="AlphaFoldDB" id="A0A856MD38"/>
<dbReference type="InterPro" id="IPR006127">
    <property type="entry name" value="ZnuA-like"/>
</dbReference>
<organism evidence="8 9">
    <name type="scientific">Brasilonema sennae CENA114</name>
    <dbReference type="NCBI Taxonomy" id="415709"/>
    <lineage>
        <taxon>Bacteria</taxon>
        <taxon>Bacillati</taxon>
        <taxon>Cyanobacteriota</taxon>
        <taxon>Cyanophyceae</taxon>
        <taxon>Nostocales</taxon>
        <taxon>Scytonemataceae</taxon>
        <taxon>Brasilonema</taxon>
        <taxon>Bromeliae group (in: Brasilonema)</taxon>
    </lineage>
</organism>
<keyword evidence="4 7" id="KW-0732">Signal</keyword>
<dbReference type="PANTHER" id="PTHR42953">
    <property type="entry name" value="HIGH-AFFINITY ZINC UPTAKE SYSTEM PROTEIN ZNUA-RELATED"/>
    <property type="match status" value="1"/>
</dbReference>
<keyword evidence="3" id="KW-0479">Metal-binding</keyword>
<keyword evidence="9" id="KW-1185">Reference proteome</keyword>
<comment type="subcellular location">
    <subcellularLocation>
        <location evidence="1">Cell envelope</location>
    </subcellularLocation>
</comment>